<dbReference type="EMBL" id="JAUQSX010000004">
    <property type="protein sequence ID" value="MDO7846547.1"/>
    <property type="molecule type" value="Genomic_DNA"/>
</dbReference>
<reference evidence="1" key="1">
    <citation type="submission" date="2023-07" db="EMBL/GenBank/DDBJ databases">
        <authorList>
            <person name="Kim M.K."/>
        </authorList>
    </citation>
    <scope>NUCLEOTIDE SEQUENCE</scope>
    <source>
        <strain evidence="1">M29</strain>
    </source>
</reference>
<organism evidence="1 2">
    <name type="scientific">Hymenobacter mellowenesis</name>
    <dbReference type="NCBI Taxonomy" id="3063995"/>
    <lineage>
        <taxon>Bacteria</taxon>
        <taxon>Pseudomonadati</taxon>
        <taxon>Bacteroidota</taxon>
        <taxon>Cytophagia</taxon>
        <taxon>Cytophagales</taxon>
        <taxon>Hymenobacteraceae</taxon>
        <taxon>Hymenobacter</taxon>
    </lineage>
</organism>
<evidence type="ECO:0000313" key="1">
    <source>
        <dbReference type="EMBL" id="MDO7846547.1"/>
    </source>
</evidence>
<accession>A0ABT9ACV5</accession>
<proteinExistence type="predicted"/>
<dbReference type="Proteomes" id="UP001167796">
    <property type="component" value="Unassembled WGS sequence"/>
</dbReference>
<evidence type="ECO:0000313" key="2">
    <source>
        <dbReference type="Proteomes" id="UP001167796"/>
    </source>
</evidence>
<keyword evidence="2" id="KW-1185">Reference proteome</keyword>
<dbReference type="RefSeq" id="WP_305011235.1">
    <property type="nucleotide sequence ID" value="NZ_JAUQSX010000004.1"/>
</dbReference>
<name>A0ABT9ACV5_9BACT</name>
<sequence>MPFNAPDLETYKADLDNNIAAIQKLKTDSHATIKIQSLLNITAYVLATRFIEGAIKHIIYNCCKMRGDTDTQLTALSSELKKFNNPEFTLIRDEMIAKINFDILQGKTAGLFSDSDVSFLNEIVKNRHRNVHATFDPADWYNKNLKDLSDFHKEYAGVVKIVSYLDTIHYNHSTSAFSH</sequence>
<comment type="caution">
    <text evidence="1">The sequence shown here is derived from an EMBL/GenBank/DDBJ whole genome shotgun (WGS) entry which is preliminary data.</text>
</comment>
<evidence type="ECO:0008006" key="3">
    <source>
        <dbReference type="Google" id="ProtNLM"/>
    </source>
</evidence>
<gene>
    <name evidence="1" type="ORF">Q5H92_09285</name>
</gene>
<protein>
    <recommendedName>
        <fullName evidence="3">RiboL-PSP-HEPN domain-containing protein</fullName>
    </recommendedName>
</protein>